<dbReference type="Gene3D" id="3.30.63.10">
    <property type="entry name" value="Guanylate Kinase phosphate binding domain"/>
    <property type="match status" value="1"/>
</dbReference>
<evidence type="ECO:0000313" key="11">
    <source>
        <dbReference type="EMBL" id="KAA0888299.1"/>
    </source>
</evidence>
<feature type="binding site" evidence="9">
    <location>
        <begin position="12"/>
        <end position="19"/>
    </location>
    <ligand>
        <name>ATP</name>
        <dbReference type="ChEBI" id="CHEBI:30616"/>
    </ligand>
</feature>
<evidence type="ECO:0000256" key="3">
    <source>
        <dbReference type="ARBA" id="ARBA00016296"/>
    </source>
</evidence>
<evidence type="ECO:0000256" key="6">
    <source>
        <dbReference type="ARBA" id="ARBA00022777"/>
    </source>
</evidence>
<keyword evidence="9" id="KW-0963">Cytoplasm</keyword>
<comment type="similarity">
    <text evidence="1 9">Belongs to the guanylate kinase family.</text>
</comment>
<dbReference type="PROSITE" id="PS50052">
    <property type="entry name" value="GUANYLATE_KINASE_2"/>
    <property type="match status" value="1"/>
</dbReference>
<evidence type="ECO:0000256" key="9">
    <source>
        <dbReference type="HAMAP-Rule" id="MF_00328"/>
    </source>
</evidence>
<sequence length="202" mass="23176">MKREGLILIISAPSGAGKTSLCNELLQRFPAMRESVSYTTRPPRAGEVDGQDYFFVSRPEFERMVAEDAFAEWAEVHGNLYGTALHTLEDARRNGIDLVLDIDCQGAMILKERLDGGVFVFILPPTMEELRHRLESRSSDAREVIERRIVRAADEIKECRWYDYIVINDRFEDAAEELSAIVLAHRRRTSRMLEQVAKLFDI</sequence>
<dbReference type="EC" id="2.7.4.8" evidence="2 9"/>
<evidence type="ECO:0000256" key="2">
    <source>
        <dbReference type="ARBA" id="ARBA00012961"/>
    </source>
</evidence>
<keyword evidence="12" id="KW-1185">Reference proteome</keyword>
<dbReference type="Pfam" id="PF00625">
    <property type="entry name" value="Guanylate_kin"/>
    <property type="match status" value="1"/>
</dbReference>
<dbReference type="Proteomes" id="UP000324298">
    <property type="component" value="Unassembled WGS sequence"/>
</dbReference>
<comment type="function">
    <text evidence="9">Essential for recycling GMP and indirectly, cGMP.</text>
</comment>
<dbReference type="SMART" id="SM00072">
    <property type="entry name" value="GuKc"/>
    <property type="match status" value="1"/>
</dbReference>
<comment type="subcellular location">
    <subcellularLocation>
        <location evidence="9">Cytoplasm</location>
    </subcellularLocation>
</comment>
<accession>A0A5A9X7X0</accession>
<reference evidence="11 12" key="1">
    <citation type="submission" date="2019-04" db="EMBL/GenBank/DDBJ databases">
        <title>Geobacter ruber sp. nov., ferric-reducing bacteria isolated from paddy soil.</title>
        <authorList>
            <person name="Xu Z."/>
            <person name="Masuda Y."/>
            <person name="Itoh H."/>
            <person name="Senoo K."/>
        </authorList>
    </citation>
    <scope>NUCLEOTIDE SEQUENCE [LARGE SCALE GENOMIC DNA]</scope>
    <source>
        <strain evidence="11 12">Red88</strain>
    </source>
</reference>
<dbReference type="GO" id="GO:0004385">
    <property type="term" value="F:GMP kinase activity"/>
    <property type="evidence" value="ECO:0007669"/>
    <property type="project" value="UniProtKB-UniRule"/>
</dbReference>
<protein>
    <recommendedName>
        <fullName evidence="3 9">Guanylate kinase</fullName>
        <ecNumber evidence="2 9">2.7.4.8</ecNumber>
    </recommendedName>
    <alternativeName>
        <fullName evidence="8 9">GMP kinase</fullName>
    </alternativeName>
</protein>
<dbReference type="GO" id="GO:0005524">
    <property type="term" value="F:ATP binding"/>
    <property type="evidence" value="ECO:0007669"/>
    <property type="project" value="UniProtKB-UniRule"/>
</dbReference>
<dbReference type="HAMAP" id="MF_00328">
    <property type="entry name" value="Guanylate_kinase"/>
    <property type="match status" value="1"/>
</dbReference>
<dbReference type="AlphaFoldDB" id="A0A5A9X7X0"/>
<dbReference type="EMBL" id="SRSD01000011">
    <property type="protein sequence ID" value="KAA0888299.1"/>
    <property type="molecule type" value="Genomic_DNA"/>
</dbReference>
<dbReference type="Gene3D" id="3.40.50.300">
    <property type="entry name" value="P-loop containing nucleotide triphosphate hydrolases"/>
    <property type="match status" value="1"/>
</dbReference>
<keyword evidence="7 9" id="KW-0067">ATP-binding</keyword>
<dbReference type="CDD" id="cd00071">
    <property type="entry name" value="GMPK"/>
    <property type="match status" value="1"/>
</dbReference>
<dbReference type="GO" id="GO:0005829">
    <property type="term" value="C:cytosol"/>
    <property type="evidence" value="ECO:0007669"/>
    <property type="project" value="TreeGrafter"/>
</dbReference>
<dbReference type="FunFam" id="3.30.63.10:FF:000002">
    <property type="entry name" value="Guanylate kinase 1"/>
    <property type="match status" value="1"/>
</dbReference>
<proteinExistence type="inferred from homology"/>
<dbReference type="PANTHER" id="PTHR23117:SF13">
    <property type="entry name" value="GUANYLATE KINASE"/>
    <property type="match status" value="1"/>
</dbReference>
<keyword evidence="6 9" id="KW-0418">Kinase</keyword>
<keyword evidence="4 9" id="KW-0808">Transferase</keyword>
<dbReference type="SUPFAM" id="SSF52540">
    <property type="entry name" value="P-loop containing nucleoside triphosphate hydrolases"/>
    <property type="match status" value="1"/>
</dbReference>
<evidence type="ECO:0000259" key="10">
    <source>
        <dbReference type="PROSITE" id="PS50052"/>
    </source>
</evidence>
<dbReference type="InterPro" id="IPR008144">
    <property type="entry name" value="Guanylate_kin-like_dom"/>
</dbReference>
<evidence type="ECO:0000256" key="5">
    <source>
        <dbReference type="ARBA" id="ARBA00022741"/>
    </source>
</evidence>
<dbReference type="InterPro" id="IPR020590">
    <property type="entry name" value="Guanylate_kinase_CS"/>
</dbReference>
<evidence type="ECO:0000256" key="1">
    <source>
        <dbReference type="ARBA" id="ARBA00005790"/>
    </source>
</evidence>
<evidence type="ECO:0000256" key="7">
    <source>
        <dbReference type="ARBA" id="ARBA00022840"/>
    </source>
</evidence>
<dbReference type="OrthoDB" id="9808150at2"/>
<comment type="caution">
    <text evidence="11">The sequence shown here is derived from an EMBL/GenBank/DDBJ whole genome shotgun (WGS) entry which is preliminary data.</text>
</comment>
<gene>
    <name evidence="9" type="primary">gmk</name>
    <name evidence="11" type="ORF">ET418_16300</name>
</gene>
<dbReference type="InterPro" id="IPR027417">
    <property type="entry name" value="P-loop_NTPase"/>
</dbReference>
<name>A0A5A9X7X0_9BACT</name>
<dbReference type="InterPro" id="IPR017665">
    <property type="entry name" value="Guanylate_kinase"/>
</dbReference>
<comment type="catalytic activity">
    <reaction evidence="9">
        <text>GMP + ATP = GDP + ADP</text>
        <dbReference type="Rhea" id="RHEA:20780"/>
        <dbReference type="ChEBI" id="CHEBI:30616"/>
        <dbReference type="ChEBI" id="CHEBI:58115"/>
        <dbReference type="ChEBI" id="CHEBI:58189"/>
        <dbReference type="ChEBI" id="CHEBI:456216"/>
        <dbReference type="EC" id="2.7.4.8"/>
    </reaction>
</comment>
<evidence type="ECO:0000256" key="8">
    <source>
        <dbReference type="ARBA" id="ARBA00030128"/>
    </source>
</evidence>
<organism evidence="11 12">
    <name type="scientific">Oryzomonas rubra</name>
    <dbReference type="NCBI Taxonomy" id="2509454"/>
    <lineage>
        <taxon>Bacteria</taxon>
        <taxon>Pseudomonadati</taxon>
        <taxon>Thermodesulfobacteriota</taxon>
        <taxon>Desulfuromonadia</taxon>
        <taxon>Geobacterales</taxon>
        <taxon>Geobacteraceae</taxon>
        <taxon>Oryzomonas</taxon>
    </lineage>
</organism>
<dbReference type="InterPro" id="IPR008145">
    <property type="entry name" value="GK/Ca_channel_bsu"/>
</dbReference>
<dbReference type="NCBIfam" id="TIGR03263">
    <property type="entry name" value="guanyl_kin"/>
    <property type="match status" value="1"/>
</dbReference>
<evidence type="ECO:0000256" key="4">
    <source>
        <dbReference type="ARBA" id="ARBA00022679"/>
    </source>
</evidence>
<dbReference type="PROSITE" id="PS00856">
    <property type="entry name" value="GUANYLATE_KINASE_1"/>
    <property type="match status" value="1"/>
</dbReference>
<dbReference type="RefSeq" id="WP_149309407.1">
    <property type="nucleotide sequence ID" value="NZ_SRSD01000011.1"/>
</dbReference>
<feature type="domain" description="Guanylate kinase-like" evidence="10">
    <location>
        <begin position="5"/>
        <end position="183"/>
    </location>
</feature>
<keyword evidence="5 9" id="KW-0547">Nucleotide-binding</keyword>
<evidence type="ECO:0000313" key="12">
    <source>
        <dbReference type="Proteomes" id="UP000324298"/>
    </source>
</evidence>
<dbReference type="PANTHER" id="PTHR23117">
    <property type="entry name" value="GUANYLATE KINASE-RELATED"/>
    <property type="match status" value="1"/>
</dbReference>